<dbReference type="RefSeq" id="WP_110298133.1">
    <property type="nucleotide sequence ID" value="NZ_QJJM01000004.1"/>
</dbReference>
<dbReference type="AlphaFoldDB" id="A0A2V3V909"/>
<keyword evidence="2" id="KW-1277">Toxin-antitoxin system</keyword>
<keyword evidence="4" id="KW-1185">Reference proteome</keyword>
<dbReference type="InterPro" id="IPR035093">
    <property type="entry name" value="RelE/ParE_toxin_dom_sf"/>
</dbReference>
<dbReference type="InterPro" id="IPR051803">
    <property type="entry name" value="TA_system_RelE-like_toxin"/>
</dbReference>
<dbReference type="Gene3D" id="3.30.2310.20">
    <property type="entry name" value="RelE-like"/>
    <property type="match status" value="1"/>
</dbReference>
<protein>
    <submittedName>
        <fullName evidence="3">Plasmid stabilization system protein ParE</fullName>
    </submittedName>
</protein>
<evidence type="ECO:0000313" key="3">
    <source>
        <dbReference type="EMBL" id="PXW77644.1"/>
    </source>
</evidence>
<dbReference type="Pfam" id="PF05016">
    <property type="entry name" value="ParE_toxin"/>
    <property type="match status" value="1"/>
</dbReference>
<organism evidence="3 4">
    <name type="scientific">Blastomonas natatoria</name>
    <dbReference type="NCBI Taxonomy" id="34015"/>
    <lineage>
        <taxon>Bacteria</taxon>
        <taxon>Pseudomonadati</taxon>
        <taxon>Pseudomonadota</taxon>
        <taxon>Alphaproteobacteria</taxon>
        <taxon>Sphingomonadales</taxon>
        <taxon>Sphingomonadaceae</taxon>
        <taxon>Blastomonas</taxon>
    </lineage>
</organism>
<dbReference type="EMBL" id="QJJM01000004">
    <property type="protein sequence ID" value="PXW77644.1"/>
    <property type="molecule type" value="Genomic_DNA"/>
</dbReference>
<comment type="caution">
    <text evidence="3">The sequence shown here is derived from an EMBL/GenBank/DDBJ whole genome shotgun (WGS) entry which is preliminary data.</text>
</comment>
<comment type="similarity">
    <text evidence="1">Belongs to the RelE toxin family.</text>
</comment>
<dbReference type="InterPro" id="IPR007712">
    <property type="entry name" value="RelE/ParE_toxin"/>
</dbReference>
<sequence>MKQLIWSPTAQADLAAVDDFLYDEDPDFADRVALSSVRSARLLLDWPFAGSPWGDGGQHKWRVKQTPYILIYRPVDDAIVILHVLHERQNWGIEP</sequence>
<dbReference type="Proteomes" id="UP000248014">
    <property type="component" value="Unassembled WGS sequence"/>
</dbReference>
<reference evidence="3 4" key="1">
    <citation type="submission" date="2018-05" db="EMBL/GenBank/DDBJ databases">
        <title>Genomic Encyclopedia of Type Strains, Phase IV (KMG-IV): sequencing the most valuable type-strain genomes for metagenomic binning, comparative biology and taxonomic classification.</title>
        <authorList>
            <person name="Goeker M."/>
        </authorList>
    </citation>
    <scope>NUCLEOTIDE SEQUENCE [LARGE SCALE GENOMIC DNA]</scope>
    <source>
        <strain evidence="3 4">DSM 3183</strain>
    </source>
</reference>
<evidence type="ECO:0000313" key="4">
    <source>
        <dbReference type="Proteomes" id="UP000248014"/>
    </source>
</evidence>
<dbReference type="OrthoDB" id="7450717at2"/>
<name>A0A2V3V909_9SPHN</name>
<dbReference type="PANTHER" id="PTHR33755">
    <property type="entry name" value="TOXIN PARE1-RELATED"/>
    <property type="match status" value="1"/>
</dbReference>
<gene>
    <name evidence="3" type="ORF">C7451_104139</name>
</gene>
<proteinExistence type="inferred from homology"/>
<evidence type="ECO:0000256" key="2">
    <source>
        <dbReference type="ARBA" id="ARBA00022649"/>
    </source>
</evidence>
<accession>A0A2V3V909</accession>
<evidence type="ECO:0000256" key="1">
    <source>
        <dbReference type="ARBA" id="ARBA00006226"/>
    </source>
</evidence>